<dbReference type="EMBL" id="CM034387">
    <property type="protein sequence ID" value="KAJ0183997.1"/>
    <property type="molecule type" value="Genomic_DNA"/>
</dbReference>
<name>A0ACC1DKL2_9NEOP</name>
<sequence>MEPPSFPAAALQTVRAAPGSAASLCLPLPTGTPPFLYTCNAAGSDTTKVRLEVSADEAPTGEDPPTFLRRLQDLTVKVGTRTRFLVEILSSTECKVTWYRNERRLMEAERVALARDGNFWCADVAAVSVDDAGRWTCTAENVGGRASCSAHLNVLVPKAYKRPEFVEELRALLTEQGTVSLECKVVGVPTPLLRWFKDSCEIKAGDVFALTANAEDPTSLGTYTCEAVNCMGRAYSSSKVHVVGHGSREGSAKPSTSGVIPEPPPIFTKELEDRAVKICEPITLNCQLVVPPWPRSVLWYNKEGKNYRKPRFMENLQAVLTEEGLVSFECKVVGFPTPVLSWFKDGQELKPGDVYQLTGTNSLGSYCCIARNCMGQASSSAELTVEDIQNQLNEEEKLQLFSRNQAPKFIQGLKSVEVKIDEPFRFTIKVAIPPEPSVLWYRDDQPVDESNRCHHGKEERGVFYLDIQNLEFLDQAEWKCVAINDFGHSVTSCFLKLIIPRHYKKPRFLENLQAILSEEGAVNLECKVIGVPQPVLKWYKDGEELKPGDIHRIISGQDGTCCLGTYTCEAQNCMGIAASSASLLGFDDSMKAKKKKAEEQALQRNLSLSTIHEERTSQMYDTPVGDITEDKGEISFSFDGKEVSVSLYETPDLTEEEALQIVEMYADQLSENVTEHNVVELPPLRFVKETSTSGNLLMEAIIIDVSPEHFPTHEEDLRTEADIDDISIAEENGPSNLSLDQDIDIVGEDYLEKTIALLSEEKAYKFARKKSDSQKSVDDYFSLSREQSLSEEKRDDDTHGISESDLQSFASAKSLEKLKSKSPKLPGEDGQESSEPTKTILIKDELKNTHDDSKSRRERRNSRSRRSSSESEKCQNIPKQELGNNKEEVIKALISKNEFVECEQKINMIHNENDRALLEHVELKQEDNMEESTELAESIIMSKMKAKAPQITSEEFKNSMSNISKSLTQVINDIEIIEKDIILKSELMSSAATASKSLEIISSLIAPLSEINSITDAAKESAEAKEVTSSLFNSLPQPLKALQRSLTIVEKCIDVESDNKTLVKKTCVAFIEKCGENIQTLVSEINSEASKNYLTLDSNIIKEIITVNNEINTVITLSTDTIRTKDLLTEANSIKGETIEAKHLKETQKNVFDFKSAINSLLYIIKSADTDNIEVSSKVKITDIILNNMSVAIHDLQTTLEQIENLSVKESNLLLPNYNNKIINSVMDPVLKLRSSFEQLSTEGLYDDKSVLKETLRVIQINLNHVASHINRTENEIGKFEILQSENKLDVLQKMAQILINLENNLPRLEIMPQVKISMIAFHKNLTRVLENVIESNDCKKYCELMEICDAINRVNISIKSIDTDNILSLVSISNNLRIIQDKFNSDVFGSELNGSLLTNITDIVIGIQEIINKAEEISMSYNSEYIQEIPREVYDISKSNTVIEQINRTMASINIVKSLESATCFKETFIPVLENISPILEELKTSIACATGSATQDESVSDILSISFTETLANPLCELNQNIFILNQIIIENTETIKDSTEILATFAKPLHELHKTLEILQQDIVSQYAENLTPYEVSVNIASAVNNLQSCIVIVQEQDGIEGIDEISTLEDISGIKTTAETIVSDRFVAPTAEVIVPDLHLVEFESAGPKTAAADALQMLNEHLSVLQNPEIIEALETLSEVSELSSLKSVIIGLGELHTGIEEILHPVVFDNSDDIFNLVNSSKLLAIAEPMQHIQQYLSVLDTNNISIYENVLQISPQKVSGMVEKIRVFQDHLYRCMQAIFPALETAENTIEISNKIGTLRVECKHLKDVIETTNVIKSNTQGFLEMRGLKKAIDNLLEATDVSKGIRIEQVKYRTEELYEKIIIVQEEFIQFTPQSPDKLAEEVQLIETIHEVEKNIAILQQYEFIELSRASDLTSCASSHVAMELESLSLMKIDDLAENAVHVIQDSVQETPLVDLLIVEDFFTRCKNEFSLLRRLASKFLTYKRIIRLLQEFNVLKNTIDEFKLKKLDLNLSDNITVCLTNFLDRADECINITQTSLIKIIDEKSDMLFQTPLCKIESIFVNFNEIIANDTDLKEVLVNFTEILKVAKPCIKSAKIGMIDELKGPRLPSRSTNSKLLADRVEAFVTLIENKIITSNVDTKRKLQNILKCIQKHSGYRDAMGTSQVMILLKGLTECADVLQNKSLYVDFTEQVETPDKIGNELQTALAEMLEPLQSVRNQIKDIQKQILSGIDEESISVDVTITKSLVDTMTQINQDIVDKIDALPLDREDYSLISEVDIEIQSIQDSLKAVDNIEVVQNLKDLLKPLDEVERTLQKVLTPQNIISDNKEVLLCFTDLLKELEEDAMKQLHLLLKEVNTVIDFTDKNESESLKDTLDEVQTVIIKLKKEFDGAGDILNETLDDLECSVRSVQLQINEDSPQELLKEACDTLKLFADNMHDMRNLNTTLEINKESNARILENCSNETEISLKLLEKAAKINVSDLGTLKNAVSCLKTLTESLKMLKESFTGDADILIDNGVEVIQSLNLLEDKLFSIERDINTEVSLKVDVKDSIKTAIKSVCSSIYHMRNTISSIQKRYMFDNYGKPSQLILRSIKKLTSIANLDEEKKISCKKLSKSLRGLLNHFEDIKFYINLDKTARLPSDAAFTKVILEELGSNICEVTSHAIAKDSDVSKIVKTTLQCVEKNLKTIETQSTVEVKTKIPIFKEIAIHVFNMTESLKVPLQSKCSETDLKKETDFISTLAEKTTETDLKINIAPKIFQSERTEEMLEVKIKEDQEKPIDAGVLNTISGSELINEFGPLISVVVINKEDEKPQNIANAQYTMSLNNTEPETLIIADKRIDSTEKQDTAGIVVELDKDKKVKTVNHKHGTTGLSTNITTPLGNADIEKPSTSSGQENALDNIKEISLDEMQNYNKHENVLVDQHSRKEIEQCSVPRMTKSGQVSEREDSTTGENVELSDSKKMNIEIEQILEKENQTEKEIELVSETSLKTETVLIEQDSKSPKEKQKIEQMLAKDSDTSLEKLAMQHSLNKNKEDISKDERMHDIVDETEESSKLEQSETKVKSSEKAVAETVKSRIEEVNKELKQQEESLKTEQIFQTDLNTTVKSINDNKVMKESEVLEKKKDIDTRPLTESKQETLYKTTEVNMEPEQKMSSAKEDEEKELKDKKLKQKKETIIRKETQKTEADKLENEKIKIETEKVDDADKTKLYNEKLKQEQEEAKFKKKKKDSDHKPLEKQQQKLTEQENISQNKEEEIEGKKIDMQEEKSNEKKAETRKKKIVKDKDKKKLEAVDKPKLGDEKLKQEEEEVKIKIEKAKTDILDIEKKNSKSEKVEDIENKKLNDNEPKLDEEVKSNKDKDDGVAKQFEKEQKSEEGYKTQKQKELSDSNKVDLRKENANKNKEKTEINKKKTVKDKEKNILKEKEQKELEDVKLIQEEELKTMEEEKGKALEEARKKIETEQAENNNNEKLKQKSELEFQKVKEKSEVKQLKEENKQLTVEVVKIQKNSEVNGKDKLEEEEIKEEENKMAKENEAAKTRKLSKDKQKDETSSKQIFGEISPKKAEEKDTKKEKGKDKLQKLETDGEKMIVGKIEKVKNKVVKDGNLKHKEDEELKREKESFENCQLEVEETKESKTQKEVNESETRKLKEKEQNKQEVMTNEENVEIKKRKAVTDKEKTVQEDFVNQNLQKDKLKQEKKAKIKTEKQKLKNKTIIAQKKEFEEDEDKLHVKVTSQNKEDQISEDKTYAKENNLTIHEVKKTLAETESNESIDAELQQKDESKLKKEKKKTHAMHLVEEQKKLTDEEVETRTRPEETERNTVEVLEEQLQQKEDKTNEDTLNIKNKQVIKEQEEADKKQKKTVEAKKIEESVKRRNDTEKLKEEKERGDVKQVEEEQKKIKEVVAQIKLEECNKMYLEEGNQQEEDSKITKEKEEANNKKLVKSKEKKIKEGTKKDTLEENKHKQEKKSKIKKEVTEAVKTEPENKRLEVKNLEQDEEVNLIKVEKETEPYRVEQEKQDHKDDDRLRDKNEKKTDKRNTREEDAKVTKSKEMYDVLQAENRFEIKQEISGDKNAELHTEEKNSDTGEHYIREYQYEPHTKDKRDKPRFVDHNYKDYSMDFAHPPGYREKTFDSSIDTHSNLGLGKNASIHKAQTIILESQLRNSTLSYSEREESRKEREEWRSESRRSKASSEGRSMASEKRAVARDLKRKPVFSTYLTDRTAVEGSRVKLTCSVLSSSDPSITWYKNGIILDSQLKYRTKCIDGLITLEVLNAVPSDSAEYSCTVENENGSVSSSANLKVYPSFEGFPIPPTFTRSIRDTYHLAENELVLECRIRGQPLPSIGWLKDDKPIPTNERYQAVYLADGVCRLAIDRPTHEDSGKYTCKAENAVWSEHINHVVHFTGKESRLSPNLATTERTRFNRQAMESRRPHFTNVLSDYKVVTGGTIGLQVEIRGAPTHVEWLREGRSVTEIYRNARTFVEQGLYTLALSDVTEKESGLYTCRAWSNQENVDMNAAITVVPPNEKDGKPATIVGRPEKDILISVGEDINISFRMQGEPKPKVVFMKGIRDITTNQRVCKMTSDDYVKFTLKRSTITDAGTYCILVRNAYGCDRAFVTVVVTVPDRIPAEPTVVDGGSNWVSIAWPKPSYGASAPVLAYKVENWLVGKEGGARWVELGITPLNSFDAFNLKQGEEYHFRITPRNRYGFGESVQTSTPIGIGLAGDRPEFVDVLPGQLKVLASETANLTCSVKGRPMPEVTWMKNGHEIEDDDRMKASFNGFNCCLTIDNINNEDEGRYSCEASNMHGSASTYARLTVVTDRLIWEADAKLKRERSAGVEGEYPPQFTMRLRDRRVQATYPVRLTCQVVGNPSPIVTWFKDSVEVTLDSRHSMYQDEHFHTLEIAPTTVEDGGIYEVMARNTCGAVSCRCGLVVDKGIRAYVAPEFCCGLEPLYTLNEGEELRISAVVEAYPSVGVIWYRNGVRLRPSRRAVMTLDRDGQIELALASVTHRYVSLYIYDGGETSVVFIKRVTYSKEPMFIRKPRSSEAREGDTVIIACEVVGDPKPDVYWLRDFLKPDYYRDSSHFKRIGDGPEYRFEIPHAKLDYTGAYSVVARNMHGETKAIISLQIKARGFMPFLTVFICMYVTVFFTTEFIILYIKHYNYTLWCFNMVKIMKHRVRFRVDVIPRFDRNLTDLLSCDGDTVEFECRVSGDPEPDIRWFHYTELIRESVDFETSYEESAARLKIKHVTAEDEGTYTCEASNNMGKATSSACLVVYPPGEPNTLSQTLRRPPALLSAASTPHSTPRSTPARSVSRTPESSRVCSPSRTVAPTFYTYPFNKVVEEGENVVFKCAVKGMPLPWATWDKDGVIITSTSRITIREKDDMLRILEIEQVSIEDVGVYRIIVENEFGRAEASARLEVITKSGKFYAGVRAYSASPRKSFPYRLGPSTNEDIRKRTKVTDIARKISKLKWQWAGHVCRKTDGRWSKRACMRQWVTYLRVPGGGGVPLLEGEINIERGIFQGDSLSPLWFCLALNPLSTLLEGGEIVSHLLYMDDLKLFASNEPDLIELLKTIERFSKSINMEFGIEKCAVMHVRRGKVDARDDFCSIIFHYTLLVFCVIKNGLVGINTGYIVLNFYVSAICYRKMHSILYSKLFHFRALKVFMSIFEIKFRTRLERYLPGPIVNLNHPGTYLNTHKKIHSNRSSRLGGVHCQHTYRRIIYIKIKPKSLHDCHIQPDLLSNRTFCPQPHFYSIINNTIATIFFISYLFENEERRYKSKRKSTVLRLFKLKYINNSLISFSRLADRSTITISGLLATIVLSWRPRLGKRSVGRPPARWSDDLRKIAGRGWMRKTGDRDMWRVLGEAYVQQWTESG</sequence>
<evidence type="ECO:0000313" key="2">
    <source>
        <dbReference type="Proteomes" id="UP000824533"/>
    </source>
</evidence>
<keyword evidence="2" id="KW-1185">Reference proteome</keyword>
<gene>
    <name evidence="1" type="ORF">K1T71_000420</name>
</gene>
<protein>
    <submittedName>
        <fullName evidence="1">Uncharacterized protein</fullName>
    </submittedName>
</protein>
<organism evidence="1 2">
    <name type="scientific">Dendrolimus kikuchii</name>
    <dbReference type="NCBI Taxonomy" id="765133"/>
    <lineage>
        <taxon>Eukaryota</taxon>
        <taxon>Metazoa</taxon>
        <taxon>Ecdysozoa</taxon>
        <taxon>Arthropoda</taxon>
        <taxon>Hexapoda</taxon>
        <taxon>Insecta</taxon>
        <taxon>Pterygota</taxon>
        <taxon>Neoptera</taxon>
        <taxon>Endopterygota</taxon>
        <taxon>Lepidoptera</taxon>
        <taxon>Glossata</taxon>
        <taxon>Ditrysia</taxon>
        <taxon>Bombycoidea</taxon>
        <taxon>Lasiocampidae</taxon>
        <taxon>Dendrolimus</taxon>
    </lineage>
</organism>
<accession>A0ACC1DKL2</accession>
<dbReference type="Proteomes" id="UP000824533">
    <property type="component" value="Linkage Group LG01"/>
</dbReference>
<comment type="caution">
    <text evidence="1">The sequence shown here is derived from an EMBL/GenBank/DDBJ whole genome shotgun (WGS) entry which is preliminary data.</text>
</comment>
<proteinExistence type="predicted"/>
<reference evidence="1 2" key="1">
    <citation type="journal article" date="2021" name="Front. Genet.">
        <title>Chromosome-Level Genome Assembly Reveals Significant Gene Expansion in the Toll and IMD Signaling Pathways of Dendrolimus kikuchii.</title>
        <authorList>
            <person name="Zhou J."/>
            <person name="Wu P."/>
            <person name="Xiong Z."/>
            <person name="Liu N."/>
            <person name="Zhao N."/>
            <person name="Ji M."/>
            <person name="Qiu Y."/>
            <person name="Yang B."/>
        </authorList>
    </citation>
    <scope>NUCLEOTIDE SEQUENCE [LARGE SCALE GENOMIC DNA]</scope>
    <source>
        <strain evidence="1">Ann1</strain>
    </source>
</reference>
<evidence type="ECO:0000313" key="1">
    <source>
        <dbReference type="EMBL" id="KAJ0183997.1"/>
    </source>
</evidence>